<keyword evidence="2" id="KW-0732">Signal</keyword>
<accession>A0A6L5X3U1</accession>
<reference evidence="3 4" key="1">
    <citation type="submission" date="2019-08" db="EMBL/GenBank/DDBJ databases">
        <title>In-depth cultivation of the pig gut microbiome towards novel bacterial diversity and tailored functional studies.</title>
        <authorList>
            <person name="Wylensek D."/>
            <person name="Hitch T.C.A."/>
            <person name="Clavel T."/>
        </authorList>
    </citation>
    <scope>NUCLEOTIDE SEQUENCE [LARGE SCALE GENOMIC DNA]</scope>
    <source>
        <strain evidence="3 4">Oil+RF-744-WCA-WT-11</strain>
    </source>
</reference>
<dbReference type="EMBL" id="VULZ01000003">
    <property type="protein sequence ID" value="MSS14157.1"/>
    <property type="molecule type" value="Genomic_DNA"/>
</dbReference>
<evidence type="ECO:0000256" key="2">
    <source>
        <dbReference type="SAM" id="SignalP"/>
    </source>
</evidence>
<sequence>MFEKRKCWTGWTLAMAMMLSLAPQGAMAAEMTPPAVQEASDASSSAPGETVEPAWRLDHPQVRKVAQEAAERKLFSRELMHRRAVQVKTHSQELMRRRTAQMKLYRQ</sequence>
<dbReference type="Proteomes" id="UP000481852">
    <property type="component" value="Unassembled WGS sequence"/>
</dbReference>
<name>A0A6L5X3U1_9FIRM</name>
<feature type="signal peptide" evidence="2">
    <location>
        <begin position="1"/>
        <end position="28"/>
    </location>
</feature>
<protein>
    <submittedName>
        <fullName evidence="3">Uncharacterized protein</fullName>
    </submittedName>
</protein>
<feature type="chain" id="PRO_5026965595" evidence="2">
    <location>
        <begin position="29"/>
        <end position="107"/>
    </location>
</feature>
<dbReference type="AlphaFoldDB" id="A0A6L5X3U1"/>
<evidence type="ECO:0000313" key="4">
    <source>
        <dbReference type="Proteomes" id="UP000481852"/>
    </source>
</evidence>
<dbReference type="RefSeq" id="WP_154523403.1">
    <property type="nucleotide sequence ID" value="NZ_VULZ01000003.1"/>
</dbReference>
<comment type="caution">
    <text evidence="3">The sequence shown here is derived from an EMBL/GenBank/DDBJ whole genome shotgun (WGS) entry which is preliminary data.</text>
</comment>
<evidence type="ECO:0000313" key="3">
    <source>
        <dbReference type="EMBL" id="MSS14157.1"/>
    </source>
</evidence>
<keyword evidence="4" id="KW-1185">Reference proteome</keyword>
<feature type="region of interest" description="Disordered" evidence="1">
    <location>
        <begin position="30"/>
        <end position="58"/>
    </location>
</feature>
<evidence type="ECO:0000256" key="1">
    <source>
        <dbReference type="SAM" id="MobiDB-lite"/>
    </source>
</evidence>
<organism evidence="3 4">
    <name type="scientific">Porcincola intestinalis</name>
    <dbReference type="NCBI Taxonomy" id="2606632"/>
    <lineage>
        <taxon>Bacteria</taxon>
        <taxon>Bacillati</taxon>
        <taxon>Bacillota</taxon>
        <taxon>Clostridia</taxon>
        <taxon>Lachnospirales</taxon>
        <taxon>Lachnospiraceae</taxon>
        <taxon>Porcincola</taxon>
    </lineage>
</organism>
<gene>
    <name evidence="3" type="ORF">FYJ35_03715</name>
</gene>
<proteinExistence type="predicted"/>